<accession>A0A7Z0DBT7</accession>
<evidence type="ECO:0000313" key="4">
    <source>
        <dbReference type="EMBL" id="NYI72429.1"/>
    </source>
</evidence>
<dbReference type="Proteomes" id="UP000527616">
    <property type="component" value="Unassembled WGS sequence"/>
</dbReference>
<dbReference type="RefSeq" id="WP_179446094.1">
    <property type="nucleotide sequence ID" value="NZ_JACBZS010000001.1"/>
</dbReference>
<keyword evidence="3" id="KW-0812">Transmembrane</keyword>
<feature type="transmembrane region" description="Helical" evidence="3">
    <location>
        <begin position="140"/>
        <end position="165"/>
    </location>
</feature>
<evidence type="ECO:0000256" key="2">
    <source>
        <dbReference type="PIRNR" id="PIRNR016661"/>
    </source>
</evidence>
<dbReference type="AlphaFoldDB" id="A0A7Z0DBT7"/>
<feature type="transmembrane region" description="Helical" evidence="3">
    <location>
        <begin position="24"/>
        <end position="41"/>
    </location>
</feature>
<dbReference type="EMBL" id="JACBZS010000001">
    <property type="protein sequence ID" value="NYI72429.1"/>
    <property type="molecule type" value="Genomic_DNA"/>
</dbReference>
<sequence>MSTENPSSAPAGTAARSNDGAARALVRVAVFAALIAVLSILPGVPVGPVPITLQTLGVLLCGMLLGPRLGTLAVLLYLLLLAIGLPVGSGMRGGLGLFVGPTGGFLIGFAVSALLVGLLSRPAVRGLAAGRIGPGRAAAGLAVAGVLGGMVPSYALGVPVLQLVTGLPWPQALVSGMVLFLPGDLIKVALAVLITIGVVRALPNAFAR</sequence>
<dbReference type="PIRSF" id="PIRSF016661">
    <property type="entry name" value="BioY"/>
    <property type="match status" value="1"/>
</dbReference>
<protein>
    <recommendedName>
        <fullName evidence="2">Biotin transporter</fullName>
    </recommendedName>
</protein>
<keyword evidence="2" id="KW-1003">Cell membrane</keyword>
<dbReference type="Pfam" id="PF02632">
    <property type="entry name" value="BioY"/>
    <property type="match status" value="1"/>
</dbReference>
<keyword evidence="3" id="KW-1133">Transmembrane helix</keyword>
<dbReference type="PANTHER" id="PTHR34295:SF1">
    <property type="entry name" value="BIOTIN TRANSPORTER BIOY"/>
    <property type="match status" value="1"/>
</dbReference>
<comment type="caution">
    <text evidence="4">The sequence shown here is derived from an EMBL/GenBank/DDBJ whole genome shotgun (WGS) entry which is preliminary data.</text>
</comment>
<proteinExistence type="inferred from homology"/>
<comment type="similarity">
    <text evidence="1 2">Belongs to the BioY family.</text>
</comment>
<evidence type="ECO:0000313" key="5">
    <source>
        <dbReference type="Proteomes" id="UP000527616"/>
    </source>
</evidence>
<name>A0A7Z0DBT7_9ACTN</name>
<dbReference type="GO" id="GO:0015225">
    <property type="term" value="F:biotin transmembrane transporter activity"/>
    <property type="evidence" value="ECO:0007669"/>
    <property type="project" value="UniProtKB-UniRule"/>
</dbReference>
<feature type="transmembrane region" description="Helical" evidence="3">
    <location>
        <begin position="72"/>
        <end position="91"/>
    </location>
</feature>
<feature type="transmembrane region" description="Helical" evidence="3">
    <location>
        <begin position="185"/>
        <end position="202"/>
    </location>
</feature>
<gene>
    <name evidence="4" type="ORF">GGQ54_002989</name>
</gene>
<evidence type="ECO:0000256" key="1">
    <source>
        <dbReference type="ARBA" id="ARBA00010692"/>
    </source>
</evidence>
<reference evidence="4 5" key="1">
    <citation type="submission" date="2020-07" db="EMBL/GenBank/DDBJ databases">
        <title>Sequencing the genomes of 1000 actinobacteria strains.</title>
        <authorList>
            <person name="Klenk H.-P."/>
        </authorList>
    </citation>
    <scope>NUCLEOTIDE SEQUENCE [LARGE SCALE GENOMIC DNA]</scope>
    <source>
        <strain evidence="4 5">DSM 103164</strain>
    </source>
</reference>
<feature type="transmembrane region" description="Helical" evidence="3">
    <location>
        <begin position="97"/>
        <end position="119"/>
    </location>
</feature>
<dbReference type="InterPro" id="IPR003784">
    <property type="entry name" value="BioY"/>
</dbReference>
<dbReference type="GO" id="GO:0005886">
    <property type="term" value="C:plasma membrane"/>
    <property type="evidence" value="ECO:0007669"/>
    <property type="project" value="UniProtKB-SubCell"/>
</dbReference>
<comment type="subcellular location">
    <subcellularLocation>
        <location evidence="2">Cell membrane</location>
        <topology evidence="2">Multi-pass membrane protein</topology>
    </subcellularLocation>
</comment>
<keyword evidence="2" id="KW-0813">Transport</keyword>
<dbReference type="PANTHER" id="PTHR34295">
    <property type="entry name" value="BIOTIN TRANSPORTER BIOY"/>
    <property type="match status" value="1"/>
</dbReference>
<evidence type="ECO:0000256" key="3">
    <source>
        <dbReference type="SAM" id="Phobius"/>
    </source>
</evidence>
<dbReference type="Gene3D" id="1.10.1760.20">
    <property type="match status" value="1"/>
</dbReference>
<keyword evidence="5" id="KW-1185">Reference proteome</keyword>
<keyword evidence="2 3" id="KW-0472">Membrane</keyword>
<organism evidence="4 5">
    <name type="scientific">Naumannella cuiyingiana</name>
    <dbReference type="NCBI Taxonomy" id="1347891"/>
    <lineage>
        <taxon>Bacteria</taxon>
        <taxon>Bacillati</taxon>
        <taxon>Actinomycetota</taxon>
        <taxon>Actinomycetes</taxon>
        <taxon>Propionibacteriales</taxon>
        <taxon>Propionibacteriaceae</taxon>
        <taxon>Naumannella</taxon>
    </lineage>
</organism>